<evidence type="ECO:0000256" key="4">
    <source>
        <dbReference type="ARBA" id="ARBA00022840"/>
    </source>
</evidence>
<evidence type="ECO:0000256" key="5">
    <source>
        <dbReference type="ARBA" id="ARBA00022917"/>
    </source>
</evidence>
<evidence type="ECO:0000256" key="3">
    <source>
        <dbReference type="ARBA" id="ARBA00022741"/>
    </source>
</evidence>
<dbReference type="FunFam" id="1.10.287.380:FF:000001">
    <property type="entry name" value="Valine--tRNA ligase"/>
    <property type="match status" value="1"/>
</dbReference>
<dbReference type="PANTHER" id="PTHR11946:SF93">
    <property type="entry name" value="VALINE--TRNA LIGASE, CHLOROPLASTIC_MITOCHONDRIAL 2"/>
    <property type="match status" value="1"/>
</dbReference>
<dbReference type="InterPro" id="IPR013155">
    <property type="entry name" value="M/V/L/I-tRNA-synth_anticd-bd"/>
</dbReference>
<organism evidence="15 16">
    <name type="scientific">Eiseniibacteriota bacterium</name>
    <dbReference type="NCBI Taxonomy" id="2212470"/>
    <lineage>
        <taxon>Bacteria</taxon>
        <taxon>Candidatus Eiseniibacteriota</taxon>
    </lineage>
</organism>
<feature type="non-terminal residue" evidence="15">
    <location>
        <position position="1"/>
    </location>
</feature>
<proteinExistence type="inferred from homology"/>
<dbReference type="InterPro" id="IPR009080">
    <property type="entry name" value="tRNAsynth_Ia_anticodon-bd"/>
</dbReference>
<gene>
    <name evidence="15" type="ORF">HY076_05190</name>
</gene>
<dbReference type="GO" id="GO:0004832">
    <property type="term" value="F:valine-tRNA ligase activity"/>
    <property type="evidence" value="ECO:0007669"/>
    <property type="project" value="UniProtKB-EC"/>
</dbReference>
<dbReference type="InterPro" id="IPR037118">
    <property type="entry name" value="Val-tRNA_synth_C_sf"/>
</dbReference>
<comment type="similarity">
    <text evidence="11">Belongs to the class-I aminoacyl-tRNA synthetase family. ValS type 1 subfamily.</text>
</comment>
<evidence type="ECO:0000259" key="14">
    <source>
        <dbReference type="Pfam" id="PF10458"/>
    </source>
</evidence>
<keyword evidence="5" id="KW-0648">Protein biosynthesis</keyword>
<feature type="domain" description="Valyl-tRNA synthetase tRNA-binding arm" evidence="14">
    <location>
        <begin position="292"/>
        <end position="356"/>
    </location>
</feature>
<dbReference type="GO" id="GO:0005524">
    <property type="term" value="F:ATP binding"/>
    <property type="evidence" value="ECO:0007669"/>
    <property type="project" value="UniProtKB-KW"/>
</dbReference>
<evidence type="ECO:0000259" key="13">
    <source>
        <dbReference type="Pfam" id="PF08264"/>
    </source>
</evidence>
<dbReference type="EC" id="6.1.1.9" evidence="1"/>
<dbReference type="SUPFAM" id="SSF52374">
    <property type="entry name" value="Nucleotidylyl transferase"/>
    <property type="match status" value="1"/>
</dbReference>
<accession>A0A9D6QIQ1</accession>
<evidence type="ECO:0000256" key="8">
    <source>
        <dbReference type="ARBA" id="ARBA00024407"/>
    </source>
</evidence>
<dbReference type="Pfam" id="PF10458">
    <property type="entry name" value="Val_tRNA-synt_C"/>
    <property type="match status" value="1"/>
</dbReference>
<feature type="coiled-coil region" evidence="12">
    <location>
        <begin position="290"/>
        <end position="359"/>
    </location>
</feature>
<keyword evidence="2 15" id="KW-0436">Ligase</keyword>
<evidence type="ECO:0000256" key="1">
    <source>
        <dbReference type="ARBA" id="ARBA00013169"/>
    </source>
</evidence>
<evidence type="ECO:0000313" key="16">
    <source>
        <dbReference type="Proteomes" id="UP000807850"/>
    </source>
</evidence>
<feature type="domain" description="Methionyl/Valyl/Leucyl/Isoleucyl-tRNA synthetase anticodon-binding" evidence="13">
    <location>
        <begin position="78"/>
        <end position="235"/>
    </location>
</feature>
<evidence type="ECO:0000256" key="6">
    <source>
        <dbReference type="ARBA" id="ARBA00023054"/>
    </source>
</evidence>
<protein>
    <recommendedName>
        <fullName evidence="8">Valine--tRNA ligase</fullName>
        <ecNumber evidence="1">6.1.1.9</ecNumber>
    </recommendedName>
    <alternativeName>
        <fullName evidence="9">Valyl-tRNA synthetase</fullName>
    </alternativeName>
</protein>
<dbReference type="Gene3D" id="1.10.287.380">
    <property type="entry name" value="Valyl-tRNA synthetase, C-terminal domain"/>
    <property type="match status" value="1"/>
</dbReference>
<evidence type="ECO:0000256" key="10">
    <source>
        <dbReference type="ARBA" id="ARBA00047552"/>
    </source>
</evidence>
<dbReference type="Gene3D" id="1.10.730.10">
    <property type="entry name" value="Isoleucyl-tRNA Synthetase, Domain 1"/>
    <property type="match status" value="1"/>
</dbReference>
<evidence type="ECO:0000256" key="2">
    <source>
        <dbReference type="ARBA" id="ARBA00022598"/>
    </source>
</evidence>
<keyword evidence="6 12" id="KW-0175">Coiled coil</keyword>
<dbReference type="AlphaFoldDB" id="A0A9D6QIQ1"/>
<dbReference type="Pfam" id="PF08264">
    <property type="entry name" value="Anticodon_1"/>
    <property type="match status" value="1"/>
</dbReference>
<evidence type="ECO:0000256" key="12">
    <source>
        <dbReference type="SAM" id="Coils"/>
    </source>
</evidence>
<sequence>NSPDPLAMMDRFGADAVRFTMIYLTPTGQDLLFDEKRVETGKFFANKVWNAARLVSLRLGDEDLSKVKESQLTLTLADRWILSRCAHAVKNTTRYLKTYRFNEAANTVYHFVWNEYCDWYLEMAKPRWGFGDEDGSLTPEQAADRRVARWVAWRVLDGVLRLLHPFMPFVTEEIWQALPHDGEMLATASWPRSKTAWLDAEAEQHVTFAQELVVAVRNLRVESGLAAGKPVPVVIRGDAAQLDLIERLADQIRPLARVSQLTLARDGSRPQVAASAVVRGAEVFLPLEGLVDLDEERARLAREAAKLLSDLDATKKKLRNQDFLAKARPEIVEKERTRLAALEETLDKLKRAQESLKAVPS</sequence>
<dbReference type="GO" id="GO:0006438">
    <property type="term" value="P:valyl-tRNA aminoacylation"/>
    <property type="evidence" value="ECO:0007669"/>
    <property type="project" value="InterPro"/>
</dbReference>
<name>A0A9D6QIQ1_UNCEI</name>
<dbReference type="PANTHER" id="PTHR11946">
    <property type="entry name" value="VALYL-TRNA SYNTHETASES"/>
    <property type="match status" value="1"/>
</dbReference>
<dbReference type="SUPFAM" id="SSF47323">
    <property type="entry name" value="Anticodon-binding domain of a subclass of class I aminoacyl-tRNA synthetases"/>
    <property type="match status" value="1"/>
</dbReference>
<dbReference type="CDD" id="cd07962">
    <property type="entry name" value="Anticodon_Ia_Val"/>
    <property type="match status" value="1"/>
</dbReference>
<comment type="catalytic activity">
    <reaction evidence="10">
        <text>tRNA(Val) + L-valine + ATP = L-valyl-tRNA(Val) + AMP + diphosphate</text>
        <dbReference type="Rhea" id="RHEA:10704"/>
        <dbReference type="Rhea" id="RHEA-COMP:9672"/>
        <dbReference type="Rhea" id="RHEA-COMP:9708"/>
        <dbReference type="ChEBI" id="CHEBI:30616"/>
        <dbReference type="ChEBI" id="CHEBI:33019"/>
        <dbReference type="ChEBI" id="CHEBI:57762"/>
        <dbReference type="ChEBI" id="CHEBI:78442"/>
        <dbReference type="ChEBI" id="CHEBI:78537"/>
        <dbReference type="ChEBI" id="CHEBI:456215"/>
        <dbReference type="EC" id="6.1.1.9"/>
    </reaction>
</comment>
<keyword evidence="4" id="KW-0067">ATP-binding</keyword>
<dbReference type="InterPro" id="IPR033705">
    <property type="entry name" value="Anticodon_Ia_Val"/>
</dbReference>
<comment type="caution">
    <text evidence="15">The sequence shown here is derived from an EMBL/GenBank/DDBJ whole genome shotgun (WGS) entry which is preliminary data.</text>
</comment>
<evidence type="ECO:0000256" key="9">
    <source>
        <dbReference type="ARBA" id="ARBA00029936"/>
    </source>
</evidence>
<dbReference type="SUPFAM" id="SSF46589">
    <property type="entry name" value="tRNA-binding arm"/>
    <property type="match status" value="1"/>
</dbReference>
<keyword evidence="7" id="KW-0030">Aminoacyl-tRNA synthetase</keyword>
<dbReference type="InterPro" id="IPR010978">
    <property type="entry name" value="tRNA-bd_arm"/>
</dbReference>
<dbReference type="InterPro" id="IPR002303">
    <property type="entry name" value="Valyl-tRNA_ligase"/>
</dbReference>
<dbReference type="EMBL" id="JACQAY010000159">
    <property type="protein sequence ID" value="MBI3539647.1"/>
    <property type="molecule type" value="Genomic_DNA"/>
</dbReference>
<dbReference type="Proteomes" id="UP000807850">
    <property type="component" value="Unassembled WGS sequence"/>
</dbReference>
<dbReference type="GO" id="GO:0005829">
    <property type="term" value="C:cytosol"/>
    <property type="evidence" value="ECO:0007669"/>
    <property type="project" value="TreeGrafter"/>
</dbReference>
<keyword evidence="3" id="KW-0547">Nucleotide-binding</keyword>
<dbReference type="InterPro" id="IPR019499">
    <property type="entry name" value="Val-tRNA_synth_tRNA-bd"/>
</dbReference>
<evidence type="ECO:0000256" key="7">
    <source>
        <dbReference type="ARBA" id="ARBA00023146"/>
    </source>
</evidence>
<evidence type="ECO:0000313" key="15">
    <source>
        <dbReference type="EMBL" id="MBI3539647.1"/>
    </source>
</evidence>
<evidence type="ECO:0000256" key="11">
    <source>
        <dbReference type="ARBA" id="ARBA00060830"/>
    </source>
</evidence>
<reference evidence="15" key="1">
    <citation type="submission" date="2020-07" db="EMBL/GenBank/DDBJ databases">
        <title>Huge and variable diversity of episymbiotic CPR bacteria and DPANN archaea in groundwater ecosystems.</title>
        <authorList>
            <person name="He C.Y."/>
            <person name="Keren R."/>
            <person name="Whittaker M."/>
            <person name="Farag I.F."/>
            <person name="Doudna J."/>
            <person name="Cate J.H.D."/>
            <person name="Banfield J.F."/>
        </authorList>
    </citation>
    <scope>NUCLEOTIDE SEQUENCE</scope>
    <source>
        <strain evidence="15">NC_groundwater_928_Pr1_S-0.2um_72_17</strain>
    </source>
</reference>